<keyword evidence="1" id="KW-0805">Transcription regulation</keyword>
<feature type="domain" description="HTH luxR-type" evidence="4">
    <location>
        <begin position="169"/>
        <end position="234"/>
    </location>
</feature>
<dbReference type="Gene3D" id="1.10.10.10">
    <property type="entry name" value="Winged helix-like DNA-binding domain superfamily/Winged helix DNA-binding domain"/>
    <property type="match status" value="1"/>
</dbReference>
<dbReference type="CDD" id="cd06170">
    <property type="entry name" value="LuxR_C_like"/>
    <property type="match status" value="1"/>
</dbReference>
<dbReference type="PANTHER" id="PTHR44688:SF16">
    <property type="entry name" value="DNA-BINDING TRANSCRIPTIONAL ACTIVATOR DEVR_DOSR"/>
    <property type="match status" value="1"/>
</dbReference>
<keyword evidence="2" id="KW-0238">DNA-binding</keyword>
<protein>
    <recommendedName>
        <fullName evidence="4">HTH luxR-type domain-containing protein</fullName>
    </recommendedName>
</protein>
<dbReference type="InterPro" id="IPR016032">
    <property type="entry name" value="Sig_transdc_resp-reg_C-effctor"/>
</dbReference>
<keyword evidence="3" id="KW-0804">Transcription</keyword>
<gene>
    <name evidence="5" type="ORF">BSK71_20345</name>
</gene>
<name>A0A1V2QYJ7_9GAMM</name>
<dbReference type="PROSITE" id="PS50043">
    <property type="entry name" value="HTH_LUXR_2"/>
    <property type="match status" value="1"/>
</dbReference>
<dbReference type="InterPro" id="IPR036388">
    <property type="entry name" value="WH-like_DNA-bd_sf"/>
</dbReference>
<sequence length="236" mass="26968">MLSKNTYFRCKCKEIDSAETLIQLKKTILHIIKSYGFNYYSLYKESPYPLTKRKFTLLSCFDDNFTIDRETHNSVLTILSNATLLYPPSIFSWQTHIKKQHPKTLSYFNKKNIKDGCSTIYKTPKDENVLCSFFRGENLTKQDGHNVDDLSLLLISASMACKYSSLTESNNDSPPLTIREVEIMRWASEGKTSSDIANILHLSTSTINFHMQNILEKLAVPNKVAAIAKAICYNLI</sequence>
<evidence type="ECO:0000256" key="1">
    <source>
        <dbReference type="ARBA" id="ARBA00023015"/>
    </source>
</evidence>
<dbReference type="GO" id="GO:0003677">
    <property type="term" value="F:DNA binding"/>
    <property type="evidence" value="ECO:0007669"/>
    <property type="project" value="UniProtKB-KW"/>
</dbReference>
<dbReference type="RefSeq" id="WP_039356001.1">
    <property type="nucleotide sequence ID" value="NZ_JBEHFJ010000020.1"/>
</dbReference>
<proteinExistence type="predicted"/>
<dbReference type="SUPFAM" id="SSF46894">
    <property type="entry name" value="C-terminal effector domain of the bipartite response regulators"/>
    <property type="match status" value="1"/>
</dbReference>
<accession>A0A1V2QYJ7</accession>
<dbReference type="Gene3D" id="3.30.450.80">
    <property type="entry name" value="Transcription factor LuxR-like, autoinducer-binding domain"/>
    <property type="match status" value="1"/>
</dbReference>
<reference evidence="6" key="1">
    <citation type="submission" date="2016-11" db="EMBL/GenBank/DDBJ databases">
        <authorList>
            <person name="Panda P."/>
            <person name="Visnovsky S."/>
            <person name="Pitman A."/>
        </authorList>
    </citation>
    <scope>NUCLEOTIDE SEQUENCE [LARGE SCALE GENOMIC DNA]</scope>
    <source>
        <strain evidence="6">ICMP 9972</strain>
    </source>
</reference>
<dbReference type="Pfam" id="PF00196">
    <property type="entry name" value="GerE"/>
    <property type="match status" value="1"/>
</dbReference>
<evidence type="ECO:0000256" key="3">
    <source>
        <dbReference type="ARBA" id="ARBA00023163"/>
    </source>
</evidence>
<dbReference type="InterPro" id="IPR036693">
    <property type="entry name" value="TF_LuxR_autoind-bd_dom_sf"/>
</dbReference>
<dbReference type="EMBL" id="MPUJ01000023">
    <property type="protein sequence ID" value="ONK01530.1"/>
    <property type="molecule type" value="Genomic_DNA"/>
</dbReference>
<organism evidence="5 6">
    <name type="scientific">Pectobacterium actinidiae</name>
    <dbReference type="NCBI Taxonomy" id="1507808"/>
    <lineage>
        <taxon>Bacteria</taxon>
        <taxon>Pseudomonadati</taxon>
        <taxon>Pseudomonadota</taxon>
        <taxon>Gammaproteobacteria</taxon>
        <taxon>Enterobacterales</taxon>
        <taxon>Pectobacteriaceae</taxon>
        <taxon>Pectobacterium</taxon>
    </lineage>
</organism>
<evidence type="ECO:0000313" key="6">
    <source>
        <dbReference type="Proteomes" id="UP000189286"/>
    </source>
</evidence>
<dbReference type="SMART" id="SM00421">
    <property type="entry name" value="HTH_LUXR"/>
    <property type="match status" value="1"/>
</dbReference>
<dbReference type="Proteomes" id="UP000189286">
    <property type="component" value="Unassembled WGS sequence"/>
</dbReference>
<evidence type="ECO:0000313" key="5">
    <source>
        <dbReference type="EMBL" id="ONK01530.1"/>
    </source>
</evidence>
<dbReference type="GO" id="GO:0006355">
    <property type="term" value="P:regulation of DNA-templated transcription"/>
    <property type="evidence" value="ECO:0007669"/>
    <property type="project" value="InterPro"/>
</dbReference>
<dbReference type="OrthoDB" id="9774661at2"/>
<comment type="caution">
    <text evidence="5">The sequence shown here is derived from an EMBL/GenBank/DDBJ whole genome shotgun (WGS) entry which is preliminary data.</text>
</comment>
<evidence type="ECO:0000256" key="2">
    <source>
        <dbReference type="ARBA" id="ARBA00023125"/>
    </source>
</evidence>
<dbReference type="PRINTS" id="PR00038">
    <property type="entry name" value="HTHLUXR"/>
</dbReference>
<dbReference type="PANTHER" id="PTHR44688">
    <property type="entry name" value="DNA-BINDING TRANSCRIPTIONAL ACTIVATOR DEVR_DOSR"/>
    <property type="match status" value="1"/>
</dbReference>
<dbReference type="InterPro" id="IPR000792">
    <property type="entry name" value="Tscrpt_reg_LuxR_C"/>
</dbReference>
<dbReference type="AlphaFoldDB" id="A0A1V2QYJ7"/>
<evidence type="ECO:0000259" key="4">
    <source>
        <dbReference type="PROSITE" id="PS50043"/>
    </source>
</evidence>
<dbReference type="PROSITE" id="PS00622">
    <property type="entry name" value="HTH_LUXR_1"/>
    <property type="match status" value="1"/>
</dbReference>